<dbReference type="InterPro" id="IPR011330">
    <property type="entry name" value="Glyco_hydro/deAcase_b/a-brl"/>
</dbReference>
<dbReference type="OrthoDB" id="9782872at2"/>
<feature type="domain" description="NodB homology" evidence="3">
    <location>
        <begin position="50"/>
        <end position="257"/>
    </location>
</feature>
<name>E3J4S0_PSEI1</name>
<dbReference type="CDD" id="cd10918">
    <property type="entry name" value="CE4_NodB_like_5s_6s"/>
    <property type="match status" value="1"/>
</dbReference>
<dbReference type="GO" id="GO:0005576">
    <property type="term" value="C:extracellular region"/>
    <property type="evidence" value="ECO:0007669"/>
    <property type="project" value="UniProtKB-SubCell"/>
</dbReference>
<dbReference type="STRING" id="298654.FraEuI1c_0151"/>
<evidence type="ECO:0000256" key="1">
    <source>
        <dbReference type="ARBA" id="ARBA00004613"/>
    </source>
</evidence>
<dbReference type="HOGENOM" id="CLU_030024_5_3_11"/>
<evidence type="ECO:0000256" key="2">
    <source>
        <dbReference type="ARBA" id="ARBA00022729"/>
    </source>
</evidence>
<comment type="subcellular location">
    <subcellularLocation>
        <location evidence="1">Secreted</location>
    </subcellularLocation>
</comment>
<dbReference type="GO" id="GO:0016810">
    <property type="term" value="F:hydrolase activity, acting on carbon-nitrogen (but not peptide) bonds"/>
    <property type="evidence" value="ECO:0007669"/>
    <property type="project" value="InterPro"/>
</dbReference>
<dbReference type="InParanoid" id="E3J4S0"/>
<keyword evidence="5" id="KW-1185">Reference proteome</keyword>
<dbReference type="Pfam" id="PF01522">
    <property type="entry name" value="Polysacc_deac_1"/>
    <property type="match status" value="1"/>
</dbReference>
<accession>E3J4S0</accession>
<dbReference type="PROSITE" id="PS51677">
    <property type="entry name" value="NODB"/>
    <property type="match status" value="1"/>
</dbReference>
<dbReference type="KEGG" id="fri:FraEuI1c_0151"/>
<dbReference type="SUPFAM" id="SSF88713">
    <property type="entry name" value="Glycoside hydrolase/deacetylase"/>
    <property type="match status" value="1"/>
</dbReference>
<keyword evidence="2" id="KW-0732">Signal</keyword>
<protein>
    <submittedName>
        <fullName evidence="4">Polysaccharide deacetylase</fullName>
    </submittedName>
</protein>
<evidence type="ECO:0000313" key="4">
    <source>
        <dbReference type="EMBL" id="ADP78239.1"/>
    </source>
</evidence>
<dbReference type="GO" id="GO:0005975">
    <property type="term" value="P:carbohydrate metabolic process"/>
    <property type="evidence" value="ECO:0007669"/>
    <property type="project" value="InterPro"/>
</dbReference>
<sequence>MYHSVGQGASSAFRRWQVDPGLFAEQLGALVDAGYRLVGLSAALDEPDERTVAVTFDDGFVDFLGATELLVAAGCGATLYVPTAHVARRARWMAGYREAELRIMDWSELSEVAAAGIEVGSHGHAHAELDLMPAHLMRADILLSRRMLADRLGRPVRSFCYPFGYHTRTVRSAVASAGFASACEVGYGLHPRAGDAFAVRRLIVTGDTRPADMRRLVTEGQDSPVMQLRRRTRTPWRIYRAAHHIATRSHAEAEPGD</sequence>
<dbReference type="InterPro" id="IPR002509">
    <property type="entry name" value="NODB_dom"/>
</dbReference>
<dbReference type="RefSeq" id="WP_013421362.1">
    <property type="nucleotide sequence ID" value="NC_014666.1"/>
</dbReference>
<dbReference type="Proteomes" id="UP000002484">
    <property type="component" value="Chromosome"/>
</dbReference>
<dbReference type="EMBL" id="CP002299">
    <property type="protein sequence ID" value="ADP78239.1"/>
    <property type="molecule type" value="Genomic_DNA"/>
</dbReference>
<gene>
    <name evidence="4" type="ordered locus">FraEuI1c_0151</name>
</gene>
<dbReference type="InterPro" id="IPR051398">
    <property type="entry name" value="Polysacch_Deacetylase"/>
</dbReference>
<organism evidence="4 5">
    <name type="scientific">Pseudofrankia inefficax (strain DSM 45817 / CECT 9037 / DDB 130130 / EuI1c)</name>
    <name type="common">Frankia inefficax</name>
    <dbReference type="NCBI Taxonomy" id="298654"/>
    <lineage>
        <taxon>Bacteria</taxon>
        <taxon>Bacillati</taxon>
        <taxon>Actinomycetota</taxon>
        <taxon>Actinomycetes</taxon>
        <taxon>Frankiales</taxon>
        <taxon>Frankiaceae</taxon>
        <taxon>Pseudofrankia</taxon>
    </lineage>
</organism>
<reference evidence="4 5" key="1">
    <citation type="submission" date="2010-10" db="EMBL/GenBank/DDBJ databases">
        <title>Complete sequence of Frankia sp. EuI1c.</title>
        <authorList>
            <consortium name="US DOE Joint Genome Institute"/>
            <person name="Lucas S."/>
            <person name="Copeland A."/>
            <person name="Lapidus A."/>
            <person name="Cheng J.-F."/>
            <person name="Bruce D."/>
            <person name="Goodwin L."/>
            <person name="Pitluck S."/>
            <person name="Chertkov O."/>
            <person name="Detter J.C."/>
            <person name="Han C."/>
            <person name="Tapia R."/>
            <person name="Land M."/>
            <person name="Hauser L."/>
            <person name="Jeffries C."/>
            <person name="Kyrpides N."/>
            <person name="Ivanova N."/>
            <person name="Mikhailova N."/>
            <person name="Beauchemin N."/>
            <person name="Sen A."/>
            <person name="Sur S.A."/>
            <person name="Gtari M."/>
            <person name="Wall L."/>
            <person name="Tisa L."/>
            <person name="Woyke T."/>
        </authorList>
    </citation>
    <scope>NUCLEOTIDE SEQUENCE [LARGE SCALE GENOMIC DNA]</scope>
    <source>
        <strain evidence="5">DSM 45817 / CECT 9037 / EuI1c</strain>
    </source>
</reference>
<dbReference type="AlphaFoldDB" id="E3J4S0"/>
<dbReference type="Gene3D" id="3.20.20.370">
    <property type="entry name" value="Glycoside hydrolase/deacetylase"/>
    <property type="match status" value="1"/>
</dbReference>
<evidence type="ECO:0000259" key="3">
    <source>
        <dbReference type="PROSITE" id="PS51677"/>
    </source>
</evidence>
<dbReference type="PANTHER" id="PTHR34216">
    <property type="match status" value="1"/>
</dbReference>
<dbReference type="PANTHER" id="PTHR34216:SF3">
    <property type="entry name" value="POLY-BETA-1,6-N-ACETYL-D-GLUCOSAMINE N-DEACETYLASE"/>
    <property type="match status" value="1"/>
</dbReference>
<dbReference type="eggNOG" id="COG0726">
    <property type="taxonomic scope" value="Bacteria"/>
</dbReference>
<proteinExistence type="predicted"/>
<evidence type="ECO:0000313" key="5">
    <source>
        <dbReference type="Proteomes" id="UP000002484"/>
    </source>
</evidence>